<gene>
    <name evidence="2" type="ORF">AVEN_13565_1</name>
</gene>
<evidence type="ECO:0000256" key="1">
    <source>
        <dbReference type="SAM" id="MobiDB-lite"/>
    </source>
</evidence>
<protein>
    <submittedName>
        <fullName evidence="2">Uncharacterized protein</fullName>
    </submittedName>
</protein>
<feature type="region of interest" description="Disordered" evidence="1">
    <location>
        <begin position="120"/>
        <end position="143"/>
    </location>
</feature>
<keyword evidence="3" id="KW-1185">Reference proteome</keyword>
<reference evidence="2 3" key="1">
    <citation type="journal article" date="2019" name="Sci. Rep.">
        <title>Orb-weaving spider Araneus ventricosus genome elucidates the spidroin gene catalogue.</title>
        <authorList>
            <person name="Kono N."/>
            <person name="Nakamura H."/>
            <person name="Ohtoshi R."/>
            <person name="Moran D.A.P."/>
            <person name="Shinohara A."/>
            <person name="Yoshida Y."/>
            <person name="Fujiwara M."/>
            <person name="Mori M."/>
            <person name="Tomita M."/>
            <person name="Arakawa K."/>
        </authorList>
    </citation>
    <scope>NUCLEOTIDE SEQUENCE [LARGE SCALE GENOMIC DNA]</scope>
</reference>
<sequence length="143" mass="15821">MILSQFVAYENPFNLNKIRTTAAPPTRADGRQGLALSLPSLSTRRWPIFSKLRPLGTSTTLNAGAQSCTVSDPLEKTSKWLQVQTDDDTPRNKMYHLSKGSYARPTSGVYCCHGFKQTRAASASHGAPSRGRKGKQKLKRRKN</sequence>
<evidence type="ECO:0000313" key="3">
    <source>
        <dbReference type="Proteomes" id="UP000499080"/>
    </source>
</evidence>
<evidence type="ECO:0000313" key="2">
    <source>
        <dbReference type="EMBL" id="GBM11327.1"/>
    </source>
</evidence>
<name>A0A4Y2D5F1_ARAVE</name>
<dbReference type="AlphaFoldDB" id="A0A4Y2D5F1"/>
<organism evidence="2 3">
    <name type="scientific">Araneus ventricosus</name>
    <name type="common">Orbweaver spider</name>
    <name type="synonym">Epeira ventricosa</name>
    <dbReference type="NCBI Taxonomy" id="182803"/>
    <lineage>
        <taxon>Eukaryota</taxon>
        <taxon>Metazoa</taxon>
        <taxon>Ecdysozoa</taxon>
        <taxon>Arthropoda</taxon>
        <taxon>Chelicerata</taxon>
        <taxon>Arachnida</taxon>
        <taxon>Araneae</taxon>
        <taxon>Araneomorphae</taxon>
        <taxon>Entelegynae</taxon>
        <taxon>Araneoidea</taxon>
        <taxon>Araneidae</taxon>
        <taxon>Araneus</taxon>
    </lineage>
</organism>
<proteinExistence type="predicted"/>
<comment type="caution">
    <text evidence="2">The sequence shown here is derived from an EMBL/GenBank/DDBJ whole genome shotgun (WGS) entry which is preliminary data.</text>
</comment>
<accession>A0A4Y2D5F1</accession>
<dbReference type="Proteomes" id="UP000499080">
    <property type="component" value="Unassembled WGS sequence"/>
</dbReference>
<feature type="compositionally biased region" description="Basic residues" evidence="1">
    <location>
        <begin position="130"/>
        <end position="143"/>
    </location>
</feature>
<dbReference type="EMBL" id="BGPR01000298">
    <property type="protein sequence ID" value="GBM11327.1"/>
    <property type="molecule type" value="Genomic_DNA"/>
</dbReference>